<dbReference type="EMBL" id="JAGSOJ010000001">
    <property type="protein sequence ID" value="MCM1989182.1"/>
    <property type="molecule type" value="Genomic_DNA"/>
</dbReference>
<keyword evidence="1" id="KW-0472">Membrane</keyword>
<feature type="transmembrane region" description="Helical" evidence="1">
    <location>
        <begin position="24"/>
        <end position="42"/>
    </location>
</feature>
<accession>A0A9J6NYX9</accession>
<gene>
    <name evidence="2" type="ORF">KDK92_05470</name>
</gene>
<keyword evidence="1" id="KW-1133">Transmembrane helix</keyword>
<reference evidence="2" key="2">
    <citation type="submission" date="2021-04" db="EMBL/GenBank/DDBJ databases">
        <authorList>
            <person name="Dong X."/>
        </authorList>
    </citation>
    <scope>NUCLEOTIDE SEQUENCE</scope>
    <source>
        <strain evidence="2">ZWT</strain>
    </source>
</reference>
<name>A0A9J6NYX9_9CLOT</name>
<comment type="caution">
    <text evidence="2">The sequence shown here is derived from an EMBL/GenBank/DDBJ whole genome shotgun (WGS) entry which is preliminary data.</text>
</comment>
<evidence type="ECO:0000256" key="1">
    <source>
        <dbReference type="SAM" id="Phobius"/>
    </source>
</evidence>
<organism evidence="2 3">
    <name type="scientific">Oceanirhabdus seepicola</name>
    <dbReference type="NCBI Taxonomy" id="2828781"/>
    <lineage>
        <taxon>Bacteria</taxon>
        <taxon>Bacillati</taxon>
        <taxon>Bacillota</taxon>
        <taxon>Clostridia</taxon>
        <taxon>Eubacteriales</taxon>
        <taxon>Clostridiaceae</taxon>
        <taxon>Oceanirhabdus</taxon>
    </lineage>
</organism>
<protein>
    <recommendedName>
        <fullName evidence="4">DUF4340 domain-containing protein</fullName>
    </recommendedName>
</protein>
<keyword evidence="1" id="KW-0812">Transmembrane</keyword>
<dbReference type="AlphaFoldDB" id="A0A9J6NYX9"/>
<dbReference type="RefSeq" id="WP_250858108.1">
    <property type="nucleotide sequence ID" value="NZ_JAGSOJ010000001.1"/>
</dbReference>
<proteinExistence type="predicted"/>
<keyword evidence="3" id="KW-1185">Reference proteome</keyword>
<evidence type="ECO:0000313" key="3">
    <source>
        <dbReference type="Proteomes" id="UP001056429"/>
    </source>
</evidence>
<evidence type="ECO:0000313" key="2">
    <source>
        <dbReference type="EMBL" id="MCM1989182.1"/>
    </source>
</evidence>
<evidence type="ECO:0008006" key="4">
    <source>
        <dbReference type="Google" id="ProtNLM"/>
    </source>
</evidence>
<sequence length="353" mass="41574">MPKAYENNNREELKMLKRFKKIKVFVIMIVIFILCCVSIQPIDDFIQRKSKMKYNNIILDVINKKLGNINFKVKGEEGSYSVEFKDIEFISDYNQIIKFMKGEVKVSYVFKYSELLTESDPFELVIPIIRDNRNDEFSIEDYNKSEQVEITTKILEGFLGYKFEQFHNKSKKDDSIGKKEIVSEMVYDYTDMKYDRFGMIIDGSKIGFHAKQRNSLCGMTFSGEYNKYLNGEEDSIDIEIKEYTGQLRPLWSVDYENVEDVKVFENGKYERAIVDKGMIQRIFTLINEFKYEQINSSKMQKLIEDNHYSLIFNDGMFDYYVVVGRKGIVIINDQSAASEEASHDLEFFLKMEI</sequence>
<reference evidence="2" key="1">
    <citation type="journal article" date="2021" name="mSystems">
        <title>Bacteria and Archaea Synergistically Convert Glycine Betaine to Biogenic Methane in the Formosa Cold Seep of the South China Sea.</title>
        <authorList>
            <person name="Li L."/>
            <person name="Zhang W."/>
            <person name="Zhang S."/>
            <person name="Song L."/>
            <person name="Sun Q."/>
            <person name="Zhang H."/>
            <person name="Xiang H."/>
            <person name="Dong X."/>
        </authorList>
    </citation>
    <scope>NUCLEOTIDE SEQUENCE</scope>
    <source>
        <strain evidence="2">ZWT</strain>
    </source>
</reference>
<dbReference type="Proteomes" id="UP001056429">
    <property type="component" value="Unassembled WGS sequence"/>
</dbReference>